<gene>
    <name evidence="2" type="primary">casB</name>
    <name evidence="2" type="synonym">cse2</name>
    <name evidence="2" type="ORF">ACFQ4H_30495</name>
</gene>
<reference evidence="3" key="1">
    <citation type="journal article" date="2019" name="Int. J. Syst. Evol. Microbiol.">
        <title>The Global Catalogue of Microorganisms (GCM) 10K type strain sequencing project: providing services to taxonomists for standard genome sequencing and annotation.</title>
        <authorList>
            <consortium name="The Broad Institute Genomics Platform"/>
            <consortium name="The Broad Institute Genome Sequencing Center for Infectious Disease"/>
            <person name="Wu L."/>
            <person name="Ma J."/>
        </authorList>
    </citation>
    <scope>NUCLEOTIDE SEQUENCE [LARGE SCALE GENOMIC DNA]</scope>
    <source>
        <strain evidence="3">JCM 31037</strain>
    </source>
</reference>
<evidence type="ECO:0000313" key="2">
    <source>
        <dbReference type="EMBL" id="MFD1325422.1"/>
    </source>
</evidence>
<dbReference type="Gene3D" id="1.10.520.40">
    <property type="entry name" value="CRISPR-associated protein Cse2"/>
    <property type="match status" value="1"/>
</dbReference>
<dbReference type="Proteomes" id="UP001597260">
    <property type="component" value="Unassembled WGS sequence"/>
</dbReference>
<keyword evidence="3" id="KW-1185">Reference proteome</keyword>
<dbReference type="EMBL" id="JBHTMP010000078">
    <property type="protein sequence ID" value="MFD1325422.1"/>
    <property type="molecule type" value="Genomic_DNA"/>
</dbReference>
<feature type="region of interest" description="Disordered" evidence="1">
    <location>
        <begin position="80"/>
        <end position="114"/>
    </location>
</feature>
<dbReference type="Pfam" id="PF09485">
    <property type="entry name" value="CRISPR_Cse2"/>
    <property type="match status" value="1"/>
</dbReference>
<evidence type="ECO:0000256" key="1">
    <source>
        <dbReference type="SAM" id="MobiDB-lite"/>
    </source>
</evidence>
<comment type="caution">
    <text evidence="2">The sequence shown here is derived from an EMBL/GenBank/DDBJ whole genome shotgun (WGS) entry which is preliminary data.</text>
</comment>
<accession>A0ABW3YLL1</accession>
<dbReference type="InterPro" id="IPR013382">
    <property type="entry name" value="CRISPR-assoc_prot_Cse2"/>
</dbReference>
<dbReference type="CDD" id="cd09731">
    <property type="entry name" value="Cse2_I-E"/>
    <property type="match status" value="1"/>
</dbReference>
<dbReference type="NCBIfam" id="TIGR02548">
    <property type="entry name" value="casB_cse2"/>
    <property type="match status" value="1"/>
</dbReference>
<evidence type="ECO:0000313" key="3">
    <source>
        <dbReference type="Proteomes" id="UP001597260"/>
    </source>
</evidence>
<organism evidence="2 3">
    <name type="scientific">Micromonospora sonneratiae</name>
    <dbReference type="NCBI Taxonomy" id="1184706"/>
    <lineage>
        <taxon>Bacteria</taxon>
        <taxon>Bacillati</taxon>
        <taxon>Actinomycetota</taxon>
        <taxon>Actinomycetes</taxon>
        <taxon>Micromonosporales</taxon>
        <taxon>Micromonosporaceae</taxon>
        <taxon>Micromonospora</taxon>
    </lineage>
</organism>
<dbReference type="InterPro" id="IPR038287">
    <property type="entry name" value="Cse2_sf"/>
</dbReference>
<proteinExistence type="predicted"/>
<feature type="compositionally biased region" description="Polar residues" evidence="1">
    <location>
        <begin position="97"/>
        <end position="109"/>
    </location>
</feature>
<sequence length="211" mass="23712">MTVETKSGTRLDTYDRFVEFVGKVCVTNPGQRSALRRGLGRPPEQAITVHATVARWLPERPSPATEWAYYAVASMIALQPSGGRNGSTDDDQETEQTGEQTAPEASTPGNPRRRASLGTAMALAVFRTDSQQRAIGQETAEKRLHLLTRQDLFGVHQRLPGVVRHLQTLGVPIDWAQLLNDLGEWTPHRRDQIAKRWLQDFYRSLPENEKE</sequence>
<protein>
    <submittedName>
        <fullName evidence="2">Type I-E CRISPR-associated protein Cse2/CasB</fullName>
    </submittedName>
</protein>
<dbReference type="RefSeq" id="WP_377577741.1">
    <property type="nucleotide sequence ID" value="NZ_JBHTMP010000078.1"/>
</dbReference>
<name>A0ABW3YLL1_9ACTN</name>